<reference evidence="1 2" key="1">
    <citation type="submission" date="2024-02" db="EMBL/GenBank/DDBJ databases">
        <authorList>
            <person name="Daric V."/>
            <person name="Darras S."/>
        </authorList>
    </citation>
    <scope>NUCLEOTIDE SEQUENCE [LARGE SCALE GENOMIC DNA]</scope>
</reference>
<evidence type="ECO:0000313" key="1">
    <source>
        <dbReference type="EMBL" id="CAK8686713.1"/>
    </source>
</evidence>
<protein>
    <submittedName>
        <fullName evidence="1">Uncharacterized protein</fullName>
    </submittedName>
</protein>
<sequence length="232" mass="25936">MKGGLHFICEMKLSRIIRSFTSMVVCLNHLSIVAYDSGKSEVEKPNCYGDLGPADKCYGNGKSRDLESCKSHFHTGLDSSQIILFNNNAPELIMTPEATKVCSSDEDDGMGGIPGSKVARYENLVEYARPPDIQSTPVNACDEHRCLEGVRFIESDRNDKDRYCVSRKCHIRDGDSITTPFIGASATDIFTRVSQDVYRDFEQSVDNNHIYFSSTFYTALDYKCKAVVQGKH</sequence>
<proteinExistence type="predicted"/>
<keyword evidence="2" id="KW-1185">Reference proteome</keyword>
<gene>
    <name evidence="1" type="ORF">CVLEPA_LOCUS18637</name>
</gene>
<organism evidence="1 2">
    <name type="scientific">Clavelina lepadiformis</name>
    <name type="common">Light-bulb sea squirt</name>
    <name type="synonym">Ascidia lepadiformis</name>
    <dbReference type="NCBI Taxonomy" id="159417"/>
    <lineage>
        <taxon>Eukaryota</taxon>
        <taxon>Metazoa</taxon>
        <taxon>Chordata</taxon>
        <taxon>Tunicata</taxon>
        <taxon>Ascidiacea</taxon>
        <taxon>Aplousobranchia</taxon>
        <taxon>Clavelinidae</taxon>
        <taxon>Clavelina</taxon>
    </lineage>
</organism>
<name>A0ABP0G5C4_CLALP</name>
<dbReference type="EMBL" id="CAWYQH010000103">
    <property type="protein sequence ID" value="CAK8686713.1"/>
    <property type="molecule type" value="Genomic_DNA"/>
</dbReference>
<comment type="caution">
    <text evidence="1">The sequence shown here is derived from an EMBL/GenBank/DDBJ whole genome shotgun (WGS) entry which is preliminary data.</text>
</comment>
<evidence type="ECO:0000313" key="2">
    <source>
        <dbReference type="Proteomes" id="UP001642483"/>
    </source>
</evidence>
<accession>A0ABP0G5C4</accession>
<dbReference type="Proteomes" id="UP001642483">
    <property type="component" value="Unassembled WGS sequence"/>
</dbReference>